<evidence type="ECO:0000313" key="2">
    <source>
        <dbReference type="Proteomes" id="UP000293398"/>
    </source>
</evidence>
<dbReference type="RefSeq" id="WP_130305316.1">
    <property type="nucleotide sequence ID" value="NZ_SHKO01000007.1"/>
</dbReference>
<dbReference type="InterPro" id="IPR010982">
    <property type="entry name" value="Lambda_DNA-bd_dom_sf"/>
</dbReference>
<dbReference type="Gene3D" id="1.10.260.40">
    <property type="entry name" value="lambda repressor-like DNA-binding domains"/>
    <property type="match status" value="1"/>
</dbReference>
<dbReference type="Proteomes" id="UP000293398">
    <property type="component" value="Unassembled WGS sequence"/>
</dbReference>
<evidence type="ECO:0000313" key="1">
    <source>
        <dbReference type="EMBL" id="RZT91044.1"/>
    </source>
</evidence>
<name>A0A4Q7V5G1_9BURK</name>
<dbReference type="SUPFAM" id="SSF47413">
    <property type="entry name" value="lambda repressor-like DNA-binding domains"/>
    <property type="match status" value="1"/>
</dbReference>
<proteinExistence type="predicted"/>
<organism evidence="1 2">
    <name type="scientific">Advenella incenata</name>
    <dbReference type="NCBI Taxonomy" id="267800"/>
    <lineage>
        <taxon>Bacteria</taxon>
        <taxon>Pseudomonadati</taxon>
        <taxon>Pseudomonadota</taxon>
        <taxon>Betaproteobacteria</taxon>
        <taxon>Burkholderiales</taxon>
        <taxon>Alcaligenaceae</taxon>
    </lineage>
</organism>
<dbReference type="OrthoDB" id="6446140at2"/>
<keyword evidence="1" id="KW-0238">DNA-binding</keyword>
<keyword evidence="2" id="KW-1185">Reference proteome</keyword>
<accession>A0A4Q7V5G1</accession>
<dbReference type="Pfam" id="PF15943">
    <property type="entry name" value="YdaS_toxin"/>
    <property type="match status" value="1"/>
</dbReference>
<sequence>MKKKNPLIEESLNAAAKVVGNQARLADLLNVSSSAIWQWKQSEVPPEHCPEIEKLTGIRCENLNSTVDWSYLRGTEPII</sequence>
<dbReference type="GO" id="GO:0003677">
    <property type="term" value="F:DNA binding"/>
    <property type="evidence" value="ECO:0007669"/>
    <property type="project" value="UniProtKB-KW"/>
</dbReference>
<reference evidence="1 2" key="1">
    <citation type="submission" date="2019-02" db="EMBL/GenBank/DDBJ databases">
        <title>Genomic Encyclopedia of Type Strains, Phase IV (KMG-IV): sequencing the most valuable type-strain genomes for metagenomic binning, comparative biology and taxonomic classification.</title>
        <authorList>
            <person name="Goeker M."/>
        </authorList>
    </citation>
    <scope>NUCLEOTIDE SEQUENCE [LARGE SCALE GENOMIC DNA]</scope>
    <source>
        <strain evidence="1 2">DSM 23814</strain>
    </source>
</reference>
<protein>
    <submittedName>
        <fullName evidence="1">DNA-binding transcriptional regulator YdaS (Cro superfamily)</fullName>
    </submittedName>
</protein>
<dbReference type="AlphaFoldDB" id="A0A4Q7V5G1"/>
<dbReference type="InterPro" id="IPR031856">
    <property type="entry name" value="YdaS_toxin-like"/>
</dbReference>
<gene>
    <name evidence="1" type="ORF">EV681_4567</name>
</gene>
<dbReference type="EMBL" id="SHKO01000007">
    <property type="protein sequence ID" value="RZT91044.1"/>
    <property type="molecule type" value="Genomic_DNA"/>
</dbReference>
<comment type="caution">
    <text evidence="1">The sequence shown here is derived from an EMBL/GenBank/DDBJ whole genome shotgun (WGS) entry which is preliminary data.</text>
</comment>